<evidence type="ECO:0000313" key="2">
    <source>
        <dbReference type="Proteomes" id="UP000295530"/>
    </source>
</evidence>
<organism evidence="1 2">
    <name type="scientific">Scandinavium goeteborgense</name>
    <dbReference type="NCBI Taxonomy" id="1851514"/>
    <lineage>
        <taxon>Bacteria</taxon>
        <taxon>Pseudomonadati</taxon>
        <taxon>Pseudomonadota</taxon>
        <taxon>Gammaproteobacteria</taxon>
        <taxon>Enterobacterales</taxon>
        <taxon>Enterobacteriaceae</taxon>
        <taxon>Scandinavium</taxon>
    </lineage>
</organism>
<evidence type="ECO:0000313" key="1">
    <source>
        <dbReference type="EMBL" id="TDN60432.1"/>
    </source>
</evidence>
<dbReference type="SUPFAM" id="SSF54909">
    <property type="entry name" value="Dimeric alpha+beta barrel"/>
    <property type="match status" value="1"/>
</dbReference>
<reference evidence="1 2" key="1">
    <citation type="submission" date="2019-03" db="EMBL/GenBank/DDBJ databases">
        <title>Genomic analyses of the natural microbiome of Caenorhabditis elegans.</title>
        <authorList>
            <person name="Samuel B."/>
        </authorList>
    </citation>
    <scope>NUCLEOTIDE SEQUENCE [LARGE SCALE GENOMIC DNA]</scope>
    <source>
        <strain evidence="1 2">BIGb0156</strain>
    </source>
</reference>
<comment type="caution">
    <text evidence="1">The sequence shown here is derived from an EMBL/GenBank/DDBJ whole genome shotgun (WGS) entry which is preliminary data.</text>
</comment>
<dbReference type="Gene3D" id="3.30.70.100">
    <property type="match status" value="1"/>
</dbReference>
<name>A0A4R6EQ23_SCAGO</name>
<dbReference type="InterPro" id="IPR011008">
    <property type="entry name" value="Dimeric_a/b-barrel"/>
</dbReference>
<dbReference type="Proteomes" id="UP000295530">
    <property type="component" value="Unassembled WGS sequence"/>
</dbReference>
<gene>
    <name evidence="1" type="ORF">EC847_1022</name>
</gene>
<sequence>MSLFLSSFIFEKKEYDNDFYVLDQEIEAYATKIPGFIGMESYTDAASGRIINNYYWQSRTAMESLITHFAHARAKSESDRWIVGYQTVIAEIEGSHNMNLSHPLANYPLSYRRGEEA</sequence>
<keyword evidence="2" id="KW-1185">Reference proteome</keyword>
<proteinExistence type="predicted"/>
<dbReference type="OrthoDB" id="6064772at2"/>
<protein>
    <recommendedName>
        <fullName evidence="3">Heme-degrading monooxygenase HmoA</fullName>
    </recommendedName>
</protein>
<evidence type="ECO:0008006" key="3">
    <source>
        <dbReference type="Google" id="ProtNLM"/>
    </source>
</evidence>
<dbReference type="EMBL" id="SNVX01000002">
    <property type="protein sequence ID" value="TDN60432.1"/>
    <property type="molecule type" value="Genomic_DNA"/>
</dbReference>
<dbReference type="AlphaFoldDB" id="A0A4R6EQ23"/>
<accession>A0A4R6EQ23</accession>
<dbReference type="RefSeq" id="WP_125354272.1">
    <property type="nucleotide sequence ID" value="NZ_CP054058.1"/>
</dbReference>